<dbReference type="SMART" id="SM00386">
    <property type="entry name" value="HAT"/>
    <property type="match status" value="4"/>
</dbReference>
<comment type="function">
    <text evidence="7">Functions as a recycling factor of the spliceosome, a machinery that forms on each precursor-messenger RNA (pre-mRNA) and catalyzes the removal of introns. Chaperones the re-annealing of U4 and U6 snRNAs (small nuclear RNAs) released from previous rounds of splicing, an initial step in reforming the U4/U6-U5 tri-snRNP (small nuclear ribonucleoprotein) that can reassemble into another spliceosome complex; this step involves binding U6 and facilitating the unwinding of the U6 internal stem loop, followed by base-pairing of U6 to U4.</text>
</comment>
<dbReference type="GO" id="GO:0005688">
    <property type="term" value="C:U6 snRNP"/>
    <property type="evidence" value="ECO:0007669"/>
    <property type="project" value="UniProtKB-ARBA"/>
</dbReference>
<feature type="compositionally biased region" description="Polar residues" evidence="10">
    <location>
        <begin position="869"/>
        <end position="885"/>
    </location>
</feature>
<dbReference type="CDD" id="cd00590">
    <property type="entry name" value="RRM_SF"/>
    <property type="match status" value="1"/>
</dbReference>
<feature type="domain" description="RRM" evidence="11">
    <location>
        <begin position="678"/>
        <end position="756"/>
    </location>
</feature>
<dbReference type="Gene3D" id="1.25.40.10">
    <property type="entry name" value="Tetratricopeptide repeat domain"/>
    <property type="match status" value="2"/>
</dbReference>
<evidence type="ECO:0000256" key="2">
    <source>
        <dbReference type="ARBA" id="ARBA00022664"/>
    </source>
</evidence>
<comment type="subcellular location">
    <subcellularLocation>
        <location evidence="1">Nucleus</location>
    </subcellularLocation>
</comment>
<evidence type="ECO:0000256" key="7">
    <source>
        <dbReference type="ARBA" id="ARBA00093374"/>
    </source>
</evidence>
<feature type="domain" description="RRM" evidence="11">
    <location>
        <begin position="770"/>
        <end position="847"/>
    </location>
</feature>
<keyword evidence="6" id="KW-0539">Nucleus</keyword>
<proteinExistence type="predicted"/>
<dbReference type="EMBL" id="MU864593">
    <property type="protein sequence ID" value="KAK4182957.1"/>
    <property type="molecule type" value="Genomic_DNA"/>
</dbReference>
<reference evidence="12" key="2">
    <citation type="submission" date="2023-05" db="EMBL/GenBank/DDBJ databases">
        <authorList>
            <consortium name="Lawrence Berkeley National Laboratory"/>
            <person name="Steindorff A."/>
            <person name="Hensen N."/>
            <person name="Bonometti L."/>
            <person name="Westerberg I."/>
            <person name="Brannstrom I.O."/>
            <person name="Guillou S."/>
            <person name="Cros-Aarteil S."/>
            <person name="Calhoun S."/>
            <person name="Haridas S."/>
            <person name="Kuo A."/>
            <person name="Mondo S."/>
            <person name="Pangilinan J."/>
            <person name="Riley R."/>
            <person name="Labutti K."/>
            <person name="Andreopoulos B."/>
            <person name="Lipzen A."/>
            <person name="Chen C."/>
            <person name="Yanf M."/>
            <person name="Daum C."/>
            <person name="Ng V."/>
            <person name="Clum A."/>
            <person name="Ohm R."/>
            <person name="Martin F."/>
            <person name="Silar P."/>
            <person name="Natvig D."/>
            <person name="Lalanne C."/>
            <person name="Gautier V."/>
            <person name="Ament-Velasquez S.L."/>
            <person name="Kruys A."/>
            <person name="Hutchinson M.I."/>
            <person name="Powell A.J."/>
            <person name="Barry K."/>
            <person name="Miller A.N."/>
            <person name="Grigoriev I.V."/>
            <person name="Debuchy R."/>
            <person name="Gladieux P."/>
            <person name="Thoren M.H."/>
            <person name="Johannesson H."/>
        </authorList>
    </citation>
    <scope>NUCLEOTIDE SEQUENCE</scope>
    <source>
        <strain evidence="12">PSN309</strain>
    </source>
</reference>
<evidence type="ECO:0000256" key="4">
    <source>
        <dbReference type="ARBA" id="ARBA00022884"/>
    </source>
</evidence>
<evidence type="ECO:0000256" key="3">
    <source>
        <dbReference type="ARBA" id="ARBA00022737"/>
    </source>
</evidence>
<evidence type="ECO:0000256" key="5">
    <source>
        <dbReference type="ARBA" id="ARBA00023187"/>
    </source>
</evidence>
<comment type="caution">
    <text evidence="12">The sequence shown here is derived from an EMBL/GenBank/DDBJ whole genome shotgun (WGS) entry which is preliminary data.</text>
</comment>
<dbReference type="FunFam" id="3.30.70.330:FF:000365">
    <property type="entry name" value="U4/U6 snRNA-associated-splicing factor PRP24"/>
    <property type="match status" value="1"/>
</dbReference>
<feature type="region of interest" description="Disordered" evidence="10">
    <location>
        <begin position="967"/>
        <end position="1097"/>
    </location>
</feature>
<feature type="compositionally biased region" description="Low complexity" evidence="10">
    <location>
        <begin position="1045"/>
        <end position="1057"/>
    </location>
</feature>
<dbReference type="InterPro" id="IPR000504">
    <property type="entry name" value="RRM_dom"/>
</dbReference>
<dbReference type="GO" id="GO:0008380">
    <property type="term" value="P:RNA splicing"/>
    <property type="evidence" value="ECO:0007669"/>
    <property type="project" value="UniProtKB-KW"/>
</dbReference>
<feature type="domain" description="RRM" evidence="11">
    <location>
        <begin position="889"/>
        <end position="961"/>
    </location>
</feature>
<keyword evidence="2" id="KW-0507">mRNA processing</keyword>
<evidence type="ECO:0000259" key="11">
    <source>
        <dbReference type="PROSITE" id="PS50102"/>
    </source>
</evidence>
<evidence type="ECO:0000313" key="13">
    <source>
        <dbReference type="Proteomes" id="UP001302126"/>
    </source>
</evidence>
<dbReference type="SUPFAM" id="SSF54928">
    <property type="entry name" value="RNA-binding domain, RBD"/>
    <property type="match status" value="3"/>
</dbReference>
<dbReference type="InterPro" id="IPR012677">
    <property type="entry name" value="Nucleotide-bd_a/b_plait_sf"/>
</dbReference>
<feature type="domain" description="RRM" evidence="11">
    <location>
        <begin position="604"/>
        <end position="677"/>
    </location>
</feature>
<evidence type="ECO:0000256" key="10">
    <source>
        <dbReference type="SAM" id="MobiDB-lite"/>
    </source>
</evidence>
<dbReference type="SUPFAM" id="SSF48452">
    <property type="entry name" value="TPR-like"/>
    <property type="match status" value="1"/>
</dbReference>
<dbReference type="PROSITE" id="PS50102">
    <property type="entry name" value="RRM"/>
    <property type="match status" value="4"/>
</dbReference>
<evidence type="ECO:0000256" key="9">
    <source>
        <dbReference type="PROSITE-ProRule" id="PRU00176"/>
    </source>
</evidence>
<dbReference type="SMART" id="SM00360">
    <property type="entry name" value="RRM"/>
    <property type="match status" value="4"/>
</dbReference>
<accession>A0AAN6WMN2</accession>
<dbReference type="AlphaFoldDB" id="A0AAN6WMN2"/>
<dbReference type="CDD" id="cd12296">
    <property type="entry name" value="RRM1_Prp24"/>
    <property type="match status" value="1"/>
</dbReference>
<dbReference type="InterPro" id="IPR011990">
    <property type="entry name" value="TPR-like_helical_dom_sf"/>
</dbReference>
<dbReference type="GO" id="GO:0003723">
    <property type="term" value="F:RNA binding"/>
    <property type="evidence" value="ECO:0007669"/>
    <property type="project" value="UniProtKB-UniRule"/>
</dbReference>
<name>A0AAN6WMN2_9PEZI</name>
<keyword evidence="13" id="KW-1185">Reference proteome</keyword>
<dbReference type="InterPro" id="IPR035979">
    <property type="entry name" value="RBD_domain_sf"/>
</dbReference>
<dbReference type="Proteomes" id="UP001302126">
    <property type="component" value="Unassembled WGS sequence"/>
</dbReference>
<gene>
    <name evidence="12" type="ORF">QBC35DRAFT_135364</name>
</gene>
<evidence type="ECO:0000256" key="1">
    <source>
        <dbReference type="ARBA" id="ARBA00004123"/>
    </source>
</evidence>
<feature type="region of interest" description="Disordered" evidence="10">
    <location>
        <begin position="558"/>
        <end position="601"/>
    </location>
</feature>
<sequence>MASPVGEDGWVAYIDQQLREATDLEGRIRVTESFRQAVSAEPGSVKVWTNYCEYFWSLYVDSQVGSDAGWPPDEQELGRAVFTLEDGLNLWQEGNTAVEYRVADSHEFWQRWVSVELDLLKQRGGENAVRRITHIFRDRLQVPHATWETTSQMFSSFLSQYSQNAYEFEMTDVTRKATTAKRLYAQREPHELKLQQAVKSGDLAIVRQVMGEYLDWEIRQYKSKQHKDVEDNFKICLGLFSRALTGMLASDEATWLNYITLVSTSHTDIRTGNLRVSPALIPSMLDVLSRAARHVPWSGPVWARYILAAEETGLTFREVEGIKHAATSCGQLDRDGMTGVLDMYSAWCGYLKRTAMHPSANEEAVDVAEVGLSAALEDVEHWGKRKYGENYQGDPDYRLEKILVQFLTEKKDDIEGARAIWGRMSQIPLHANSYDFWLHWHQWEINVFTAMRSKTRSPTPVSSLRVPTHATRVFTKALKVRTVDWPERILQQYEKHCNDYESAETLREALDTIYKTRKGVTKRREREAAQAAQAQQAAYQEAAAAAVAAAKITGDVPMTEATDGASPGSKRKRESTPTDDQGGSKRAKSEVANGEEPKRDREHTSVFLWNLPIDATHNKIKQFFQGYGDINNIDVQKRNDGAVALVEFRQADDARAALIRDGKYFGDRAVQVTSAIDCTLFVTNYPPDADDRFLRKLFKDCGEIHSIRFPSLRANASRRFCYVTFYERAGAAAALEFNDKVPKGSKFKLSVKISDPAHKQQRQGAMAEGRELHVVNLPRNMSEEELKNLFSKAGKVFSVRFPHNNSEGNGGTAFVVMETKEQAHEAVKTLDQLIFGNRPIKVEVSVPPAQKKKSATSYGDDGEKAGSPAPSQDRASPSADGNSGSLRERKLDVLGIPETMNEARVRSLLAPTGQIVKLVVHPKHGGAVVEYTDASTAGKAALAIEGMEVEGHKLRIGTFGELFKQKAEHKPDRLVQQQPGSQANPDPKKMKKPTAAELMPPPRPVQRPQALGSGKGRGIRLGAFAMTAKKDKPETNGTSGGGGDTTMTGTAVTAAPGPKKGNDFFRNMMLGNKQPAEGDATKKQPPEVEVKENGSTA</sequence>
<organism evidence="12 13">
    <name type="scientific">Podospora australis</name>
    <dbReference type="NCBI Taxonomy" id="1536484"/>
    <lineage>
        <taxon>Eukaryota</taxon>
        <taxon>Fungi</taxon>
        <taxon>Dikarya</taxon>
        <taxon>Ascomycota</taxon>
        <taxon>Pezizomycotina</taxon>
        <taxon>Sordariomycetes</taxon>
        <taxon>Sordariomycetidae</taxon>
        <taxon>Sordariales</taxon>
        <taxon>Podosporaceae</taxon>
        <taxon>Podospora</taxon>
    </lineage>
</organism>
<dbReference type="GO" id="GO:0006397">
    <property type="term" value="P:mRNA processing"/>
    <property type="evidence" value="ECO:0007669"/>
    <property type="project" value="UniProtKB-KW"/>
</dbReference>
<dbReference type="FunFam" id="3.30.70.330:FF:000588">
    <property type="entry name" value="Pre-mRNA splicing factor (Prp24), putative"/>
    <property type="match status" value="1"/>
</dbReference>
<feature type="compositionally biased region" description="Basic and acidic residues" evidence="10">
    <location>
        <begin position="1079"/>
        <end position="1097"/>
    </location>
</feature>
<dbReference type="PANTHER" id="PTHR10352">
    <property type="entry name" value="EUKARYOTIC TRANSLATION INITIATION FACTOR 3 SUBUNIT G"/>
    <property type="match status" value="1"/>
</dbReference>
<dbReference type="Pfam" id="PF00076">
    <property type="entry name" value="RRM_1"/>
    <property type="match status" value="3"/>
</dbReference>
<keyword evidence="5" id="KW-0508">mRNA splicing</keyword>
<dbReference type="InterPro" id="IPR034397">
    <property type="entry name" value="Prp24_RRM1"/>
</dbReference>
<dbReference type="InterPro" id="IPR003107">
    <property type="entry name" value="HAT"/>
</dbReference>
<protein>
    <recommendedName>
        <fullName evidence="8">U4/U6 snRNA-associated-splicing factor PRP24</fullName>
    </recommendedName>
</protein>
<evidence type="ECO:0000256" key="8">
    <source>
        <dbReference type="ARBA" id="ARBA00093627"/>
    </source>
</evidence>
<feature type="region of interest" description="Disordered" evidence="10">
    <location>
        <begin position="845"/>
        <end position="888"/>
    </location>
</feature>
<evidence type="ECO:0000256" key="6">
    <source>
        <dbReference type="ARBA" id="ARBA00023242"/>
    </source>
</evidence>
<dbReference type="InterPro" id="IPR031766">
    <property type="entry name" value="RRM_occluded"/>
</dbReference>
<keyword evidence="3" id="KW-0677">Repeat</keyword>
<dbReference type="Pfam" id="PF16842">
    <property type="entry name" value="RRM_occluded"/>
    <property type="match status" value="1"/>
</dbReference>
<dbReference type="Gene3D" id="3.30.70.330">
    <property type="match status" value="4"/>
</dbReference>
<feature type="compositionally biased region" description="Polar residues" evidence="10">
    <location>
        <begin position="975"/>
        <end position="984"/>
    </location>
</feature>
<evidence type="ECO:0000313" key="12">
    <source>
        <dbReference type="EMBL" id="KAK4182957.1"/>
    </source>
</evidence>
<reference evidence="12" key="1">
    <citation type="journal article" date="2023" name="Mol. Phylogenet. Evol.">
        <title>Genome-scale phylogeny and comparative genomics of the fungal order Sordariales.</title>
        <authorList>
            <person name="Hensen N."/>
            <person name="Bonometti L."/>
            <person name="Westerberg I."/>
            <person name="Brannstrom I.O."/>
            <person name="Guillou S."/>
            <person name="Cros-Aarteil S."/>
            <person name="Calhoun S."/>
            <person name="Haridas S."/>
            <person name="Kuo A."/>
            <person name="Mondo S."/>
            <person name="Pangilinan J."/>
            <person name="Riley R."/>
            <person name="LaButti K."/>
            <person name="Andreopoulos B."/>
            <person name="Lipzen A."/>
            <person name="Chen C."/>
            <person name="Yan M."/>
            <person name="Daum C."/>
            <person name="Ng V."/>
            <person name="Clum A."/>
            <person name="Steindorff A."/>
            <person name="Ohm R.A."/>
            <person name="Martin F."/>
            <person name="Silar P."/>
            <person name="Natvig D.O."/>
            <person name="Lalanne C."/>
            <person name="Gautier V."/>
            <person name="Ament-Velasquez S.L."/>
            <person name="Kruys A."/>
            <person name="Hutchinson M.I."/>
            <person name="Powell A.J."/>
            <person name="Barry K."/>
            <person name="Miller A.N."/>
            <person name="Grigoriev I.V."/>
            <person name="Debuchy R."/>
            <person name="Gladieux P."/>
            <person name="Hiltunen Thoren M."/>
            <person name="Johannesson H."/>
        </authorList>
    </citation>
    <scope>NUCLEOTIDE SEQUENCE</scope>
    <source>
        <strain evidence="12">PSN309</strain>
    </source>
</reference>
<keyword evidence="4 9" id="KW-0694">RNA-binding</keyword>